<gene>
    <name evidence="3" type="ORF">g.55634</name>
</gene>
<feature type="domain" description="C2H2-type" evidence="2">
    <location>
        <begin position="61"/>
        <end position="88"/>
    </location>
</feature>
<proteinExistence type="predicted"/>
<name>A0A1B6I6T5_9HEMI</name>
<keyword evidence="1" id="KW-0479">Metal-binding</keyword>
<sequence>LSRVSVPCQAEDFTQNSRIFQTQGILEHQPPSVEHPTIKFTYLLYGETYKVIEGDEGKPRFVCLVCNRSYSRKPNLTHHQRHECGKDPHFLCPVCPYGAKRRNTLYTHISFRHREYWQENYQTLNALKHKRLLV</sequence>
<keyword evidence="1" id="KW-0862">Zinc</keyword>
<keyword evidence="1" id="KW-0863">Zinc-finger</keyword>
<protein>
    <recommendedName>
        <fullName evidence="2">C2H2-type domain-containing protein</fullName>
    </recommendedName>
</protein>
<dbReference type="PROSITE" id="PS50157">
    <property type="entry name" value="ZINC_FINGER_C2H2_2"/>
    <property type="match status" value="1"/>
</dbReference>
<dbReference type="InterPro" id="IPR013087">
    <property type="entry name" value="Znf_C2H2_type"/>
</dbReference>
<evidence type="ECO:0000313" key="3">
    <source>
        <dbReference type="EMBL" id="JAS82605.1"/>
    </source>
</evidence>
<dbReference type="SUPFAM" id="SSF57667">
    <property type="entry name" value="beta-beta-alpha zinc fingers"/>
    <property type="match status" value="1"/>
</dbReference>
<dbReference type="Gene3D" id="3.30.160.60">
    <property type="entry name" value="Classic Zinc Finger"/>
    <property type="match status" value="1"/>
</dbReference>
<dbReference type="EMBL" id="GECU01025101">
    <property type="protein sequence ID" value="JAS82605.1"/>
    <property type="molecule type" value="Transcribed_RNA"/>
</dbReference>
<evidence type="ECO:0000256" key="1">
    <source>
        <dbReference type="PROSITE-ProRule" id="PRU00042"/>
    </source>
</evidence>
<dbReference type="GO" id="GO:0008270">
    <property type="term" value="F:zinc ion binding"/>
    <property type="evidence" value="ECO:0007669"/>
    <property type="project" value="UniProtKB-KW"/>
</dbReference>
<dbReference type="InterPro" id="IPR036236">
    <property type="entry name" value="Znf_C2H2_sf"/>
</dbReference>
<dbReference type="AlphaFoldDB" id="A0A1B6I6T5"/>
<accession>A0A1B6I6T5</accession>
<dbReference type="Pfam" id="PF00096">
    <property type="entry name" value="zf-C2H2"/>
    <property type="match status" value="1"/>
</dbReference>
<evidence type="ECO:0000259" key="2">
    <source>
        <dbReference type="PROSITE" id="PS50157"/>
    </source>
</evidence>
<feature type="non-terminal residue" evidence="3">
    <location>
        <position position="1"/>
    </location>
</feature>
<reference evidence="3" key="1">
    <citation type="submission" date="2015-11" db="EMBL/GenBank/DDBJ databases">
        <title>De novo transcriptome assembly of four potential Pierce s Disease insect vectors from Arizona vineyards.</title>
        <authorList>
            <person name="Tassone E.E."/>
        </authorList>
    </citation>
    <scope>NUCLEOTIDE SEQUENCE</scope>
</reference>
<dbReference type="SMART" id="SM00355">
    <property type="entry name" value="ZnF_C2H2"/>
    <property type="match status" value="2"/>
</dbReference>
<organism evidence="3">
    <name type="scientific">Homalodisca liturata</name>
    <dbReference type="NCBI Taxonomy" id="320908"/>
    <lineage>
        <taxon>Eukaryota</taxon>
        <taxon>Metazoa</taxon>
        <taxon>Ecdysozoa</taxon>
        <taxon>Arthropoda</taxon>
        <taxon>Hexapoda</taxon>
        <taxon>Insecta</taxon>
        <taxon>Pterygota</taxon>
        <taxon>Neoptera</taxon>
        <taxon>Paraneoptera</taxon>
        <taxon>Hemiptera</taxon>
        <taxon>Auchenorrhyncha</taxon>
        <taxon>Membracoidea</taxon>
        <taxon>Cicadellidae</taxon>
        <taxon>Cicadellinae</taxon>
        <taxon>Proconiini</taxon>
        <taxon>Homalodisca</taxon>
    </lineage>
</organism>